<dbReference type="Pfam" id="PF00534">
    <property type="entry name" value="Glycos_transf_1"/>
    <property type="match status" value="1"/>
</dbReference>
<evidence type="ECO:0000259" key="3">
    <source>
        <dbReference type="Pfam" id="PF00534"/>
    </source>
</evidence>
<dbReference type="SUPFAM" id="SSF53756">
    <property type="entry name" value="UDP-Glycosyltransferase/glycogen phosphorylase"/>
    <property type="match status" value="1"/>
</dbReference>
<dbReference type="CDD" id="cd03801">
    <property type="entry name" value="GT4_PimA-like"/>
    <property type="match status" value="1"/>
</dbReference>
<evidence type="ECO:0000256" key="2">
    <source>
        <dbReference type="ARBA" id="ARBA00022679"/>
    </source>
</evidence>
<comment type="caution">
    <text evidence="4">The sequence shown here is derived from an EMBL/GenBank/DDBJ whole genome shotgun (WGS) entry which is preliminary data.</text>
</comment>
<dbReference type="PANTHER" id="PTHR45947">
    <property type="entry name" value="SULFOQUINOVOSYL TRANSFERASE SQD2"/>
    <property type="match status" value="1"/>
</dbReference>
<dbReference type="InterPro" id="IPR050194">
    <property type="entry name" value="Glycosyltransferase_grp1"/>
</dbReference>
<evidence type="ECO:0000313" key="4">
    <source>
        <dbReference type="EMBL" id="RLK47973.1"/>
    </source>
</evidence>
<feature type="domain" description="Glycosyl transferase family 1" evidence="3">
    <location>
        <begin position="210"/>
        <end position="304"/>
    </location>
</feature>
<evidence type="ECO:0000256" key="1">
    <source>
        <dbReference type="ARBA" id="ARBA00021292"/>
    </source>
</evidence>
<organism evidence="4 5">
    <name type="scientific">Microbacterium telephonicum</name>
    <dbReference type="NCBI Taxonomy" id="1714841"/>
    <lineage>
        <taxon>Bacteria</taxon>
        <taxon>Bacillati</taxon>
        <taxon>Actinomycetota</taxon>
        <taxon>Actinomycetes</taxon>
        <taxon>Micrococcales</taxon>
        <taxon>Microbacteriaceae</taxon>
        <taxon>Microbacterium</taxon>
    </lineage>
</organism>
<accession>A0A498BYB1</accession>
<evidence type="ECO:0000313" key="5">
    <source>
        <dbReference type="Proteomes" id="UP000273158"/>
    </source>
</evidence>
<dbReference type="InterPro" id="IPR001296">
    <property type="entry name" value="Glyco_trans_1"/>
</dbReference>
<name>A0A498BYB1_9MICO</name>
<keyword evidence="5" id="KW-1185">Reference proteome</keyword>
<keyword evidence="2 4" id="KW-0808">Transferase</keyword>
<dbReference type="AlphaFoldDB" id="A0A498BYB1"/>
<gene>
    <name evidence="4" type="ORF">C7474_2572</name>
</gene>
<dbReference type="Proteomes" id="UP000273158">
    <property type="component" value="Unassembled WGS sequence"/>
</dbReference>
<dbReference type="PANTHER" id="PTHR45947:SF3">
    <property type="entry name" value="SULFOQUINOVOSYL TRANSFERASE SQD2"/>
    <property type="match status" value="1"/>
</dbReference>
<protein>
    <recommendedName>
        <fullName evidence="1">D-inositol 3-phosphate glycosyltransferase</fullName>
    </recommendedName>
</protein>
<dbReference type="Gene3D" id="3.40.50.2000">
    <property type="entry name" value="Glycogen Phosphorylase B"/>
    <property type="match status" value="2"/>
</dbReference>
<sequence length="334" mass="36664">MTAITPNPARRSVGIHYGKSLSVDAWSQQWQDGKVPGRWPYGLDKLTDHGLVVSDASSGPRTDIKLGFDEGVAREVARGRQRSVCGTIWITDQLMARRPSTRVRARRAVLAHSLRRMDRILTFSSATPRLLSQLLEIPCERIKYVPLGIDTEYYAQTPYPDSRLVLSVGNDQARDSRTLYGSFEELLSMDPSIEIVVQTKDPQLPPRGVTKVTRFSDHSELRNYYQRAAVIVVASRPNLYTSGSTVALEAQAIGRPVVISDTPGMSDYVHDRETGVLTPPEDAMAMASAVKSLLDAPEKAADMGLSGARAVRAGNASEQMIGQIAEILHGLPPR</sequence>
<dbReference type="EMBL" id="RCDB01000003">
    <property type="protein sequence ID" value="RLK47973.1"/>
    <property type="molecule type" value="Genomic_DNA"/>
</dbReference>
<dbReference type="GO" id="GO:0016757">
    <property type="term" value="F:glycosyltransferase activity"/>
    <property type="evidence" value="ECO:0007669"/>
    <property type="project" value="InterPro"/>
</dbReference>
<reference evidence="4 5" key="1">
    <citation type="journal article" date="2015" name="Stand. Genomic Sci.">
        <title>Genomic Encyclopedia of Bacterial and Archaeal Type Strains, Phase III: the genomes of soil and plant-associated and newly described type strains.</title>
        <authorList>
            <person name="Whitman W.B."/>
            <person name="Woyke T."/>
            <person name="Klenk H.P."/>
            <person name="Zhou Y."/>
            <person name="Lilburn T.G."/>
            <person name="Beck B.J."/>
            <person name="De Vos P."/>
            <person name="Vandamme P."/>
            <person name="Eisen J.A."/>
            <person name="Garrity G."/>
            <person name="Hugenholtz P."/>
            <person name="Kyrpides N.C."/>
        </authorList>
    </citation>
    <scope>NUCLEOTIDE SEQUENCE [LARGE SCALE GENOMIC DNA]</scope>
    <source>
        <strain evidence="4 5">S2T63</strain>
    </source>
</reference>
<proteinExistence type="predicted"/>